<dbReference type="AlphaFoldDB" id="A0ABD3Y1A2"/>
<dbReference type="EMBL" id="JBJQND010000001">
    <property type="protein sequence ID" value="KAL3892032.1"/>
    <property type="molecule type" value="Genomic_DNA"/>
</dbReference>
<keyword evidence="8" id="KW-1185">Reference proteome</keyword>
<evidence type="ECO:0000313" key="7">
    <source>
        <dbReference type="EMBL" id="KAL3892032.1"/>
    </source>
</evidence>
<gene>
    <name evidence="7" type="ORF">ACJMK2_004272</name>
</gene>
<keyword evidence="3" id="KW-0863">Zinc-finger</keyword>
<dbReference type="InterPro" id="IPR044064">
    <property type="entry name" value="ZF_ZBR"/>
</dbReference>
<proteinExistence type="predicted"/>
<organism evidence="7 8">
    <name type="scientific">Sinanodonta woodiana</name>
    <name type="common">Chinese pond mussel</name>
    <name type="synonym">Anodonta woodiana</name>
    <dbReference type="NCBI Taxonomy" id="1069815"/>
    <lineage>
        <taxon>Eukaryota</taxon>
        <taxon>Metazoa</taxon>
        <taxon>Spiralia</taxon>
        <taxon>Lophotrochozoa</taxon>
        <taxon>Mollusca</taxon>
        <taxon>Bivalvia</taxon>
        <taxon>Autobranchia</taxon>
        <taxon>Heteroconchia</taxon>
        <taxon>Palaeoheterodonta</taxon>
        <taxon>Unionida</taxon>
        <taxon>Unionoidea</taxon>
        <taxon>Unionidae</taxon>
        <taxon>Unioninae</taxon>
        <taxon>Sinanodonta</taxon>
    </lineage>
</organism>
<dbReference type="Gene3D" id="2.20.25.20">
    <property type="match status" value="1"/>
</dbReference>
<evidence type="ECO:0000256" key="2">
    <source>
        <dbReference type="ARBA" id="ARBA00022723"/>
    </source>
</evidence>
<dbReference type="InterPro" id="IPR047147">
    <property type="entry name" value="FBX5_43"/>
</dbReference>
<keyword evidence="5" id="KW-0862">Zinc</keyword>
<keyword evidence="2" id="KW-0479">Metal-binding</keyword>
<dbReference type="Proteomes" id="UP001634394">
    <property type="component" value="Unassembled WGS sequence"/>
</dbReference>
<evidence type="ECO:0000256" key="3">
    <source>
        <dbReference type="ARBA" id="ARBA00022771"/>
    </source>
</evidence>
<dbReference type="GO" id="GO:0008270">
    <property type="term" value="F:zinc ion binding"/>
    <property type="evidence" value="ECO:0007669"/>
    <property type="project" value="UniProtKB-KW"/>
</dbReference>
<evidence type="ECO:0000313" key="8">
    <source>
        <dbReference type="Proteomes" id="UP001634394"/>
    </source>
</evidence>
<protein>
    <recommendedName>
        <fullName evidence="6">ZBR-type domain-containing protein</fullName>
    </recommendedName>
</protein>
<dbReference type="PANTHER" id="PTHR15493:SF9">
    <property type="entry name" value="GH14043P"/>
    <property type="match status" value="1"/>
</dbReference>
<dbReference type="CDD" id="cd20348">
    <property type="entry name" value="BRcat_RBR_EMI"/>
    <property type="match status" value="1"/>
</dbReference>
<accession>A0ABD3Y1A2</accession>
<name>A0ABD3Y1A2_SINWO</name>
<keyword evidence="4" id="KW-0833">Ubl conjugation pathway</keyword>
<comment type="caution">
    <text evidence="7">The sequence shown here is derived from an EMBL/GenBank/DDBJ whole genome shotgun (WGS) entry which is preliminary data.</text>
</comment>
<evidence type="ECO:0000259" key="6">
    <source>
        <dbReference type="PROSITE" id="PS51872"/>
    </source>
</evidence>
<dbReference type="PROSITE" id="PS51872">
    <property type="entry name" value="ZF_ZBR"/>
    <property type="match status" value="1"/>
</dbReference>
<evidence type="ECO:0000256" key="5">
    <source>
        <dbReference type="ARBA" id="ARBA00022833"/>
    </source>
</evidence>
<evidence type="ECO:0000256" key="1">
    <source>
        <dbReference type="ARBA" id="ARBA00004906"/>
    </source>
</evidence>
<feature type="domain" description="ZBR-type" evidence="6">
    <location>
        <begin position="212"/>
        <end position="260"/>
    </location>
</feature>
<dbReference type="PANTHER" id="PTHR15493">
    <property type="entry name" value="F-BOX ONLY PROTEIN 5 AND 43"/>
    <property type="match status" value="1"/>
</dbReference>
<reference evidence="7 8" key="1">
    <citation type="submission" date="2024-11" db="EMBL/GenBank/DDBJ databases">
        <title>Chromosome-level genome assembly of the freshwater bivalve Anodonta woodiana.</title>
        <authorList>
            <person name="Chen X."/>
        </authorList>
    </citation>
    <scope>NUCLEOTIDE SEQUENCE [LARGE SCALE GENOMIC DNA]</scope>
    <source>
        <strain evidence="7">MN2024</strain>
        <tissue evidence="7">Gills</tissue>
    </source>
</reference>
<sequence length="283" mass="31945">MKMAEGGSDFGEVMELHPELSNMRFTGSSGHTVITSTPHCSEVFKQTAYEKMCLTNDSGFGDTSSLSHSPFPITTNVQIRRRLLESCTSDWDSSQIESPFFGSPDVNTLSLHVDMDVESETGRHQEKCLNDSPDIDMKNFTENFNSVMKSVSPIETKIEFDRVIGRKMGLEKLDIMTELHIRNVHPVSDVLMQLHPEDLCRWVASNLKNDEKLQHCPRCGHPAKILPVQDRGLCQSKVCCFDYCTICLADFHNAKQCKSLIGKKNQIDDTIGSKKCRKNLKRL</sequence>
<evidence type="ECO:0000256" key="4">
    <source>
        <dbReference type="ARBA" id="ARBA00022786"/>
    </source>
</evidence>
<comment type="pathway">
    <text evidence="1">Protein modification; protein ubiquitination.</text>
</comment>